<dbReference type="Pfam" id="PF13302">
    <property type="entry name" value="Acetyltransf_3"/>
    <property type="match status" value="1"/>
</dbReference>
<reference evidence="3" key="1">
    <citation type="submission" date="2024-04" db="EMBL/GenBank/DDBJ databases">
        <title>Phylogenomic analyses of a clade within the roseobacter group suggest taxonomic reassignments of species of the genera Aestuariivita, Citreicella, Loktanella, Nautella, Pelagibaca, Ruegeria, Thalassobius, Thiobacimonas and Tropicibacter, and the proposal o.</title>
        <authorList>
            <person name="Jeon C.O."/>
        </authorList>
    </citation>
    <scope>NUCLEOTIDE SEQUENCE [LARGE SCALE GENOMIC DNA]</scope>
    <source>
        <strain evidence="3">BS5-3</strain>
    </source>
</reference>
<accession>A0ABZ2V688</accession>
<dbReference type="SUPFAM" id="SSF55729">
    <property type="entry name" value="Acyl-CoA N-acyltransferases (Nat)"/>
    <property type="match status" value="1"/>
</dbReference>
<sequence length="166" mass="18983">MIDLTYRFLREDDFEDLHALASIWPVVRQLGSWPWPPSKAFTQSRCRPYRGEGFIWAMCDTDRLIGTLGVTGGIVGYNLHPDYHGQGIMTGAVADAIEQAFMTTKRDVLTASTWHDNAASAWVLAKQGFVHWQTRYTHARARGVPTLIHDHRLSRNTWQRLRSTDD</sequence>
<dbReference type="Proteomes" id="UP001440612">
    <property type="component" value="Chromosome"/>
</dbReference>
<gene>
    <name evidence="2" type="ORF">AABB29_14100</name>
</gene>
<feature type="domain" description="N-acetyltransferase" evidence="1">
    <location>
        <begin position="4"/>
        <end position="154"/>
    </location>
</feature>
<name>A0ABZ2V688_9RHOB</name>
<evidence type="ECO:0000259" key="1">
    <source>
        <dbReference type="PROSITE" id="PS51186"/>
    </source>
</evidence>
<evidence type="ECO:0000313" key="3">
    <source>
        <dbReference type="Proteomes" id="UP001440612"/>
    </source>
</evidence>
<keyword evidence="3" id="KW-1185">Reference proteome</keyword>
<protein>
    <submittedName>
        <fullName evidence="2">GNAT family N-acetyltransferase</fullName>
    </submittedName>
</protein>
<dbReference type="Gene3D" id="3.40.630.30">
    <property type="match status" value="1"/>
</dbReference>
<dbReference type="PROSITE" id="PS51186">
    <property type="entry name" value="GNAT"/>
    <property type="match status" value="1"/>
</dbReference>
<dbReference type="InterPro" id="IPR016181">
    <property type="entry name" value="Acyl_CoA_acyltransferase"/>
</dbReference>
<dbReference type="InterPro" id="IPR000182">
    <property type="entry name" value="GNAT_dom"/>
</dbReference>
<dbReference type="InterPro" id="IPR051531">
    <property type="entry name" value="N-acetyltransferase"/>
</dbReference>
<evidence type="ECO:0000313" key="2">
    <source>
        <dbReference type="EMBL" id="WZC48012.1"/>
    </source>
</evidence>
<dbReference type="RefSeq" id="WP_341366131.1">
    <property type="nucleotide sequence ID" value="NZ_CP150951.2"/>
</dbReference>
<dbReference type="EMBL" id="CP150951">
    <property type="protein sequence ID" value="WZC48012.1"/>
    <property type="molecule type" value="Genomic_DNA"/>
</dbReference>
<dbReference type="PANTHER" id="PTHR43792:SF16">
    <property type="entry name" value="N-ACETYLTRANSFERASE DOMAIN-CONTAINING PROTEIN"/>
    <property type="match status" value="1"/>
</dbReference>
<dbReference type="PANTHER" id="PTHR43792">
    <property type="entry name" value="GNAT FAMILY, PUTATIVE (AFU_ORTHOLOGUE AFUA_3G00765)-RELATED-RELATED"/>
    <property type="match status" value="1"/>
</dbReference>
<proteinExistence type="predicted"/>
<organism evidence="2 3">
    <name type="scientific">Yoonia phaeophyticola</name>
    <dbReference type="NCBI Taxonomy" id="3137369"/>
    <lineage>
        <taxon>Bacteria</taxon>
        <taxon>Pseudomonadati</taxon>
        <taxon>Pseudomonadota</taxon>
        <taxon>Alphaproteobacteria</taxon>
        <taxon>Rhodobacterales</taxon>
        <taxon>Paracoccaceae</taxon>
        <taxon>Yoonia</taxon>
    </lineage>
</organism>